<feature type="transmembrane region" description="Helical" evidence="7">
    <location>
        <begin position="460"/>
        <end position="480"/>
    </location>
</feature>
<evidence type="ECO:0000313" key="9">
    <source>
        <dbReference type="Proteomes" id="UP000176725"/>
    </source>
</evidence>
<feature type="transmembrane region" description="Helical" evidence="7">
    <location>
        <begin position="437"/>
        <end position="454"/>
    </location>
</feature>
<feature type="transmembrane region" description="Helical" evidence="7">
    <location>
        <begin position="249"/>
        <end position="268"/>
    </location>
</feature>
<dbReference type="AlphaFoldDB" id="A0A1F8BLD8"/>
<feature type="transmembrane region" description="Helical" evidence="7">
    <location>
        <begin position="106"/>
        <end position="122"/>
    </location>
</feature>
<organism evidence="8 9">
    <name type="scientific">Candidatus Woesebacteria bacterium RIFCSPLOWO2_01_FULL_39_25</name>
    <dbReference type="NCBI Taxonomy" id="1802521"/>
    <lineage>
        <taxon>Bacteria</taxon>
        <taxon>Candidatus Woeseibacteriota</taxon>
    </lineage>
</organism>
<evidence type="ECO:0000256" key="7">
    <source>
        <dbReference type="SAM" id="Phobius"/>
    </source>
</evidence>
<protein>
    <submittedName>
        <fullName evidence="8">Uncharacterized protein</fullName>
    </submittedName>
</protein>
<evidence type="ECO:0000256" key="6">
    <source>
        <dbReference type="ARBA" id="ARBA00023136"/>
    </source>
</evidence>
<keyword evidence="3" id="KW-1003">Cell membrane</keyword>
<feature type="transmembrane region" description="Helical" evidence="7">
    <location>
        <begin position="61"/>
        <end position="86"/>
    </location>
</feature>
<feature type="transmembrane region" description="Helical" evidence="7">
    <location>
        <begin position="134"/>
        <end position="156"/>
    </location>
</feature>
<comment type="subcellular location">
    <subcellularLocation>
        <location evidence="1">Cell membrane</location>
        <topology evidence="1">Multi-pass membrane protein</topology>
    </subcellularLocation>
</comment>
<feature type="transmembrane region" description="Helical" evidence="7">
    <location>
        <begin position="309"/>
        <end position="331"/>
    </location>
</feature>
<dbReference type="InterPro" id="IPR050833">
    <property type="entry name" value="Poly_Biosynth_Transport"/>
</dbReference>
<keyword evidence="5 7" id="KW-1133">Transmembrane helix</keyword>
<name>A0A1F8BLD8_9BACT</name>
<evidence type="ECO:0000256" key="2">
    <source>
        <dbReference type="ARBA" id="ARBA00007430"/>
    </source>
</evidence>
<feature type="transmembrane region" description="Helical" evidence="7">
    <location>
        <begin position="379"/>
        <end position="398"/>
    </location>
</feature>
<sequence>MTETEPIEEHLDPTPEVTLEVVKQRAIRGVAVLTGRTFILSVLSLVATGFLTVFLNPSEFGVFWIISAIVNFLAYFSDVGLAAALIQKKEAVSEGELRTTFTIQQFLVLNILLILFVATPYLSHYYQLTEEGKFLLYALGLSLFLSSLKTIPSVLLERELDFTKLVFPQVLENLFYNVVAVTLAWKGFGVTSFTYAVVIRGLVGLVAIYLLKPWIPGIAFDRKALKKLLSFGVPYQANSLLATIKDDGMTAFLGGILGASGIGLLGWAQKWAYMPLRLFMDHVLKVTFPAFSRMQGKTKHLTRAVTRSIFFVSFLVFPTTAGLLILAPILIDIIPRYEKWEPALIPLAFISINTFFAAATTQLTNLLNAIGKIKTTFKLMIMWTVLTWLFVPGLALKYGVNGAAFGYSLVGISSLFAMFIAYKVVKFNVFDSIIRPLLGTLAMSIVLILVRSVLPFSVMSVWILVGMGAIIYVTSMYAIVGSSILADAKKGIKAIFSRG</sequence>
<evidence type="ECO:0000256" key="5">
    <source>
        <dbReference type="ARBA" id="ARBA00022989"/>
    </source>
</evidence>
<comment type="similarity">
    <text evidence="2">Belongs to the polysaccharide synthase family.</text>
</comment>
<keyword evidence="4 7" id="KW-0812">Transmembrane</keyword>
<dbReference type="EMBL" id="MGHH01000007">
    <property type="protein sequence ID" value="OGM64842.1"/>
    <property type="molecule type" value="Genomic_DNA"/>
</dbReference>
<feature type="transmembrane region" description="Helical" evidence="7">
    <location>
        <begin position="193"/>
        <end position="211"/>
    </location>
</feature>
<keyword evidence="6 7" id="KW-0472">Membrane</keyword>
<gene>
    <name evidence="8" type="ORF">A2893_04280</name>
</gene>
<dbReference type="PANTHER" id="PTHR30250">
    <property type="entry name" value="PST FAMILY PREDICTED COLANIC ACID TRANSPORTER"/>
    <property type="match status" value="1"/>
</dbReference>
<evidence type="ECO:0000256" key="4">
    <source>
        <dbReference type="ARBA" id="ARBA00022692"/>
    </source>
</evidence>
<evidence type="ECO:0000313" key="8">
    <source>
        <dbReference type="EMBL" id="OGM64842.1"/>
    </source>
</evidence>
<feature type="transmembrane region" description="Helical" evidence="7">
    <location>
        <begin position="33"/>
        <end position="55"/>
    </location>
</feature>
<feature type="transmembrane region" description="Helical" evidence="7">
    <location>
        <begin position="404"/>
        <end position="425"/>
    </location>
</feature>
<evidence type="ECO:0000256" key="1">
    <source>
        <dbReference type="ARBA" id="ARBA00004651"/>
    </source>
</evidence>
<dbReference type="GO" id="GO:0005886">
    <property type="term" value="C:plasma membrane"/>
    <property type="evidence" value="ECO:0007669"/>
    <property type="project" value="UniProtKB-SubCell"/>
</dbReference>
<proteinExistence type="inferred from homology"/>
<dbReference type="STRING" id="1802521.A2893_04280"/>
<feature type="transmembrane region" description="Helical" evidence="7">
    <location>
        <begin position="343"/>
        <end position="367"/>
    </location>
</feature>
<dbReference type="Proteomes" id="UP000176725">
    <property type="component" value="Unassembled WGS sequence"/>
</dbReference>
<evidence type="ECO:0000256" key="3">
    <source>
        <dbReference type="ARBA" id="ARBA00022475"/>
    </source>
</evidence>
<dbReference type="PANTHER" id="PTHR30250:SF10">
    <property type="entry name" value="LIPOPOLYSACCHARIDE BIOSYNTHESIS PROTEIN WZXC"/>
    <property type="match status" value="1"/>
</dbReference>
<comment type="caution">
    <text evidence="8">The sequence shown here is derived from an EMBL/GenBank/DDBJ whole genome shotgun (WGS) entry which is preliminary data.</text>
</comment>
<dbReference type="Pfam" id="PF13440">
    <property type="entry name" value="Polysacc_synt_3"/>
    <property type="match status" value="1"/>
</dbReference>
<accession>A0A1F8BLD8</accession>
<reference evidence="8 9" key="1">
    <citation type="journal article" date="2016" name="Nat. Commun.">
        <title>Thousands of microbial genomes shed light on interconnected biogeochemical processes in an aquifer system.</title>
        <authorList>
            <person name="Anantharaman K."/>
            <person name="Brown C.T."/>
            <person name="Hug L.A."/>
            <person name="Sharon I."/>
            <person name="Castelle C.J."/>
            <person name="Probst A.J."/>
            <person name="Thomas B.C."/>
            <person name="Singh A."/>
            <person name="Wilkins M.J."/>
            <person name="Karaoz U."/>
            <person name="Brodie E.L."/>
            <person name="Williams K.H."/>
            <person name="Hubbard S.S."/>
            <person name="Banfield J.F."/>
        </authorList>
    </citation>
    <scope>NUCLEOTIDE SEQUENCE [LARGE SCALE GENOMIC DNA]</scope>
</reference>